<proteinExistence type="predicted"/>
<evidence type="ECO:0000256" key="1">
    <source>
        <dbReference type="SAM" id="Phobius"/>
    </source>
</evidence>
<feature type="transmembrane region" description="Helical" evidence="1">
    <location>
        <begin position="31"/>
        <end position="57"/>
    </location>
</feature>
<accession>A0A4R6TSA0</accession>
<dbReference type="AlphaFoldDB" id="A0A4R6TSA0"/>
<dbReference type="Proteomes" id="UP000295632">
    <property type="component" value="Unassembled WGS sequence"/>
</dbReference>
<reference evidence="2 3" key="1">
    <citation type="submission" date="2019-03" db="EMBL/GenBank/DDBJ databases">
        <title>Genomic Encyclopedia of Type Strains, Phase IV (KMG-IV): sequencing the most valuable type-strain genomes for metagenomic binning, comparative biology and taxonomic classification.</title>
        <authorList>
            <person name="Goeker M."/>
        </authorList>
    </citation>
    <scope>NUCLEOTIDE SEQUENCE [LARGE SCALE GENOMIC DNA]</scope>
    <source>
        <strain evidence="2 3">DSM 28697</strain>
    </source>
</reference>
<dbReference type="InterPro" id="IPR009577">
    <property type="entry name" value="Sm_multidrug_ex"/>
</dbReference>
<keyword evidence="1" id="KW-1133">Transmembrane helix</keyword>
<organism evidence="2 3">
    <name type="scientific">Aureibacillus halotolerans</name>
    <dbReference type="NCBI Taxonomy" id="1508390"/>
    <lineage>
        <taxon>Bacteria</taxon>
        <taxon>Bacillati</taxon>
        <taxon>Bacillota</taxon>
        <taxon>Bacilli</taxon>
        <taxon>Bacillales</taxon>
        <taxon>Bacillaceae</taxon>
        <taxon>Aureibacillus</taxon>
    </lineage>
</organism>
<dbReference type="EMBL" id="SNYJ01000030">
    <property type="protein sequence ID" value="TDQ33730.1"/>
    <property type="molecule type" value="Genomic_DNA"/>
</dbReference>
<dbReference type="Pfam" id="PF06695">
    <property type="entry name" value="Sm_multidrug_ex"/>
    <property type="match status" value="1"/>
</dbReference>
<evidence type="ECO:0000313" key="2">
    <source>
        <dbReference type="EMBL" id="TDQ33730.1"/>
    </source>
</evidence>
<feature type="transmembrane region" description="Helical" evidence="1">
    <location>
        <begin position="126"/>
        <end position="146"/>
    </location>
</feature>
<comment type="caution">
    <text evidence="2">The sequence shown here is derived from an EMBL/GenBank/DDBJ whole genome shotgun (WGS) entry which is preliminary data.</text>
</comment>
<evidence type="ECO:0000313" key="3">
    <source>
        <dbReference type="Proteomes" id="UP000295632"/>
    </source>
</evidence>
<keyword evidence="3" id="KW-1185">Reference proteome</keyword>
<keyword evidence="1" id="KW-0472">Membrane</keyword>
<protein>
    <submittedName>
        <fullName evidence="2">Putative small multi-drug export protein</fullName>
    </submittedName>
</protein>
<dbReference type="OrthoDB" id="6400183at2"/>
<sequence length="168" mass="18365">MKLLFAYLIVFFAPAIPFVDGLVVIPIGVVAGLNIVLVTLLAFLGSASMVLVVIMFGEKMQRWIEQRRTAKTPNKTPSKRHQRAEKIWRKYGLPGFALLGPVLVSASATAFLAMTFGAPRKATTGWVIGSVGLWCIVFAILSYVGADVILDRTGENGFLYKYLNVNEG</sequence>
<keyword evidence="1" id="KW-0812">Transmembrane</keyword>
<feature type="transmembrane region" description="Helical" evidence="1">
    <location>
        <begin position="91"/>
        <end position="114"/>
    </location>
</feature>
<gene>
    <name evidence="2" type="ORF">EV213_13040</name>
</gene>
<dbReference type="RefSeq" id="WP_133582346.1">
    <property type="nucleotide sequence ID" value="NZ_SNYJ01000030.1"/>
</dbReference>
<name>A0A4R6TSA0_9BACI</name>